<dbReference type="InterPro" id="IPR001525">
    <property type="entry name" value="C5_MeTfrase"/>
</dbReference>
<keyword evidence="4" id="KW-0680">Restriction system</keyword>
<sequence>MKKANDDIQNTTANIDSKDHDWRTFSFAFPKRKIRLGTTFSGIGAIEHAFKRLGLSAEIVFAGDIDENCKKAYFANYDISEDRWHKDIHKLDATPYDGQVDLFVGGAPCQAFSQRGKHGGFDDTRGTLFREFARIVMECHPKVFIFENVKGMLSHDKGRTWQTIHRTFVEDCGYDVHYQVLNSKNYGIPQSRDRIYCIGFQKDTEFKFPHPINLERSVIDLLETKIHNKYFLKDKGFKFITQTINHKKSYTQINGRIMLCQKRNQQFNWHGDFVFHPYVSSIHQSPDFSSMLHELKNGEEKYFITDNISEYIIQPCEDNYQIMIKEQLSPDFPVAKGWFRKFTPRECLRLMGFDDSFKIVVSDTETYKQSGNSIVVDVLIAILRQLDITKYGYDG</sequence>
<dbReference type="GO" id="GO:0003886">
    <property type="term" value="F:DNA (cytosine-5-)-methyltransferase activity"/>
    <property type="evidence" value="ECO:0007669"/>
    <property type="project" value="UniProtKB-EC"/>
</dbReference>
<gene>
    <name evidence="9" type="ORF">E7747_01395</name>
</gene>
<dbReference type="AlphaFoldDB" id="A0A4P7VZV0"/>
<keyword evidence="2 6" id="KW-0808">Transferase</keyword>
<dbReference type="InterPro" id="IPR031303">
    <property type="entry name" value="C5_meth_CS"/>
</dbReference>
<dbReference type="Gene3D" id="3.40.50.150">
    <property type="entry name" value="Vaccinia Virus protein VP39"/>
    <property type="match status" value="1"/>
</dbReference>
<organism evidence="9 10">
    <name type="scientific">Duncaniella dubosii</name>
    <dbReference type="NCBI Taxonomy" id="2518971"/>
    <lineage>
        <taxon>Bacteria</taxon>
        <taxon>Pseudomonadati</taxon>
        <taxon>Bacteroidota</taxon>
        <taxon>Bacteroidia</taxon>
        <taxon>Bacteroidales</taxon>
        <taxon>Muribaculaceae</taxon>
        <taxon>Duncaniella</taxon>
    </lineage>
</organism>
<dbReference type="NCBIfam" id="TIGR00675">
    <property type="entry name" value="dcm"/>
    <property type="match status" value="1"/>
</dbReference>
<dbReference type="PANTHER" id="PTHR46098">
    <property type="entry name" value="TRNA (CYTOSINE(38)-C(5))-METHYLTRANSFERASE"/>
    <property type="match status" value="1"/>
</dbReference>
<dbReference type="PROSITE" id="PS00094">
    <property type="entry name" value="C5_MTASE_1"/>
    <property type="match status" value="1"/>
</dbReference>
<proteinExistence type="inferred from homology"/>
<evidence type="ECO:0000256" key="1">
    <source>
        <dbReference type="ARBA" id="ARBA00022603"/>
    </source>
</evidence>
<dbReference type="PRINTS" id="PR00105">
    <property type="entry name" value="C5METTRFRASE"/>
</dbReference>
<name>A0A4P7VZV0_9BACT</name>
<evidence type="ECO:0000256" key="5">
    <source>
        <dbReference type="ARBA" id="ARBA00047422"/>
    </source>
</evidence>
<evidence type="ECO:0000256" key="3">
    <source>
        <dbReference type="ARBA" id="ARBA00022691"/>
    </source>
</evidence>
<evidence type="ECO:0000256" key="2">
    <source>
        <dbReference type="ARBA" id="ARBA00022679"/>
    </source>
</evidence>
<dbReference type="GO" id="GO:0032259">
    <property type="term" value="P:methylation"/>
    <property type="evidence" value="ECO:0007669"/>
    <property type="project" value="UniProtKB-KW"/>
</dbReference>
<feature type="active site" evidence="6">
    <location>
        <position position="109"/>
    </location>
</feature>
<evidence type="ECO:0000256" key="7">
    <source>
        <dbReference type="RuleBase" id="RU000416"/>
    </source>
</evidence>
<evidence type="ECO:0000256" key="6">
    <source>
        <dbReference type="PROSITE-ProRule" id="PRU01016"/>
    </source>
</evidence>
<keyword evidence="1 6" id="KW-0489">Methyltransferase</keyword>
<keyword evidence="10" id="KW-1185">Reference proteome</keyword>
<dbReference type="PANTHER" id="PTHR46098:SF1">
    <property type="entry name" value="TRNA (CYTOSINE(38)-C(5))-METHYLTRANSFERASE"/>
    <property type="match status" value="1"/>
</dbReference>
<dbReference type="InterPro" id="IPR029063">
    <property type="entry name" value="SAM-dependent_MTases_sf"/>
</dbReference>
<dbReference type="Pfam" id="PF00145">
    <property type="entry name" value="DNA_methylase"/>
    <property type="match status" value="1"/>
</dbReference>
<dbReference type="RefSeq" id="WP_136413629.1">
    <property type="nucleotide sequence ID" value="NZ_CP039396.1"/>
</dbReference>
<accession>A0A4P7VZV0</accession>
<protein>
    <recommendedName>
        <fullName evidence="8">Cytosine-specific methyltransferase</fullName>
        <ecNumber evidence="8">2.1.1.37</ecNumber>
    </recommendedName>
</protein>
<reference evidence="10" key="1">
    <citation type="submission" date="2019-02" db="EMBL/GenBank/DDBJ databases">
        <title>Isolation and identification of novel species under the genus Muribaculum.</title>
        <authorList>
            <person name="Miyake S."/>
            <person name="Ding Y."/>
            <person name="Low A."/>
            <person name="Soh M."/>
            <person name="Seedorf H."/>
        </authorList>
    </citation>
    <scope>NUCLEOTIDE SEQUENCE [LARGE SCALE GENOMIC DNA]</scope>
    <source>
        <strain evidence="10">H5</strain>
    </source>
</reference>
<keyword evidence="3 6" id="KW-0949">S-adenosyl-L-methionine</keyword>
<evidence type="ECO:0000256" key="8">
    <source>
        <dbReference type="RuleBase" id="RU000417"/>
    </source>
</evidence>
<dbReference type="SUPFAM" id="SSF53335">
    <property type="entry name" value="S-adenosyl-L-methionine-dependent methyltransferases"/>
    <property type="match status" value="1"/>
</dbReference>
<comment type="catalytic activity">
    <reaction evidence="5 8">
        <text>a 2'-deoxycytidine in DNA + S-adenosyl-L-methionine = a 5-methyl-2'-deoxycytidine in DNA + S-adenosyl-L-homocysteine + H(+)</text>
        <dbReference type="Rhea" id="RHEA:13681"/>
        <dbReference type="Rhea" id="RHEA-COMP:11369"/>
        <dbReference type="Rhea" id="RHEA-COMP:11370"/>
        <dbReference type="ChEBI" id="CHEBI:15378"/>
        <dbReference type="ChEBI" id="CHEBI:57856"/>
        <dbReference type="ChEBI" id="CHEBI:59789"/>
        <dbReference type="ChEBI" id="CHEBI:85452"/>
        <dbReference type="ChEBI" id="CHEBI:85454"/>
        <dbReference type="EC" id="2.1.1.37"/>
    </reaction>
</comment>
<dbReference type="KEGG" id="ddb:E7747_01395"/>
<dbReference type="EMBL" id="CP039396">
    <property type="protein sequence ID" value="QCD41073.1"/>
    <property type="molecule type" value="Genomic_DNA"/>
</dbReference>
<dbReference type="InterPro" id="IPR050750">
    <property type="entry name" value="C5-MTase"/>
</dbReference>
<dbReference type="EC" id="2.1.1.37" evidence="8"/>
<dbReference type="InterPro" id="IPR018117">
    <property type="entry name" value="C5_DNA_meth_AS"/>
</dbReference>
<dbReference type="GO" id="GO:0009307">
    <property type="term" value="P:DNA restriction-modification system"/>
    <property type="evidence" value="ECO:0007669"/>
    <property type="project" value="UniProtKB-KW"/>
</dbReference>
<dbReference type="PROSITE" id="PS51679">
    <property type="entry name" value="SAM_MT_C5"/>
    <property type="match status" value="1"/>
</dbReference>
<evidence type="ECO:0000313" key="9">
    <source>
        <dbReference type="EMBL" id="QCD41073.1"/>
    </source>
</evidence>
<dbReference type="CDD" id="cd00315">
    <property type="entry name" value="Cyt_C5_DNA_methylase"/>
    <property type="match status" value="1"/>
</dbReference>
<comment type="similarity">
    <text evidence="6 7">Belongs to the class I-like SAM-binding methyltransferase superfamily. C5-methyltransferase family.</text>
</comment>
<evidence type="ECO:0000256" key="4">
    <source>
        <dbReference type="ARBA" id="ARBA00022747"/>
    </source>
</evidence>
<dbReference type="REBASE" id="311031">
    <property type="entry name" value="M1.MspH5ORF1395P"/>
</dbReference>
<dbReference type="PROSITE" id="PS00095">
    <property type="entry name" value="C5_MTASE_2"/>
    <property type="match status" value="1"/>
</dbReference>
<dbReference type="Proteomes" id="UP000297149">
    <property type="component" value="Chromosome"/>
</dbReference>
<dbReference type="Gene3D" id="3.90.120.10">
    <property type="entry name" value="DNA Methylase, subunit A, domain 2"/>
    <property type="match status" value="1"/>
</dbReference>
<evidence type="ECO:0000313" key="10">
    <source>
        <dbReference type="Proteomes" id="UP000297149"/>
    </source>
</evidence>